<keyword evidence="3" id="KW-1185">Reference proteome</keyword>
<dbReference type="OrthoDB" id="3262473at2759"/>
<organism evidence="2 3">
    <name type="scientific">Phlebiopsis gigantea (strain 11061_1 CR5-6)</name>
    <name type="common">White-rot fungus</name>
    <name type="synonym">Peniophora gigantea</name>
    <dbReference type="NCBI Taxonomy" id="745531"/>
    <lineage>
        <taxon>Eukaryota</taxon>
        <taxon>Fungi</taxon>
        <taxon>Dikarya</taxon>
        <taxon>Basidiomycota</taxon>
        <taxon>Agaricomycotina</taxon>
        <taxon>Agaricomycetes</taxon>
        <taxon>Polyporales</taxon>
        <taxon>Phanerochaetaceae</taxon>
        <taxon>Phlebiopsis</taxon>
    </lineage>
</organism>
<feature type="region of interest" description="Disordered" evidence="1">
    <location>
        <begin position="45"/>
        <end position="72"/>
    </location>
</feature>
<evidence type="ECO:0000313" key="3">
    <source>
        <dbReference type="Proteomes" id="UP000053257"/>
    </source>
</evidence>
<feature type="region of interest" description="Disordered" evidence="1">
    <location>
        <begin position="1"/>
        <end position="31"/>
    </location>
</feature>
<protein>
    <submittedName>
        <fullName evidence="2">Uncharacterized protein</fullName>
    </submittedName>
</protein>
<evidence type="ECO:0000256" key="1">
    <source>
        <dbReference type="SAM" id="MobiDB-lite"/>
    </source>
</evidence>
<evidence type="ECO:0000313" key="2">
    <source>
        <dbReference type="EMBL" id="KIP11470.1"/>
    </source>
</evidence>
<reference evidence="2 3" key="1">
    <citation type="journal article" date="2014" name="PLoS Genet.">
        <title>Analysis of the Phlebiopsis gigantea genome, transcriptome and secretome provides insight into its pioneer colonization strategies of wood.</title>
        <authorList>
            <person name="Hori C."/>
            <person name="Ishida T."/>
            <person name="Igarashi K."/>
            <person name="Samejima M."/>
            <person name="Suzuki H."/>
            <person name="Master E."/>
            <person name="Ferreira P."/>
            <person name="Ruiz-Duenas F.J."/>
            <person name="Held B."/>
            <person name="Canessa P."/>
            <person name="Larrondo L.F."/>
            <person name="Schmoll M."/>
            <person name="Druzhinina I.S."/>
            <person name="Kubicek C.P."/>
            <person name="Gaskell J.A."/>
            <person name="Kersten P."/>
            <person name="St John F."/>
            <person name="Glasner J."/>
            <person name="Sabat G."/>
            <person name="Splinter BonDurant S."/>
            <person name="Syed K."/>
            <person name="Yadav J."/>
            <person name="Mgbeahuruike A.C."/>
            <person name="Kovalchuk A."/>
            <person name="Asiegbu F.O."/>
            <person name="Lackner G."/>
            <person name="Hoffmeister D."/>
            <person name="Rencoret J."/>
            <person name="Gutierrez A."/>
            <person name="Sun H."/>
            <person name="Lindquist E."/>
            <person name="Barry K."/>
            <person name="Riley R."/>
            <person name="Grigoriev I.V."/>
            <person name="Henrissat B."/>
            <person name="Kues U."/>
            <person name="Berka R.M."/>
            <person name="Martinez A.T."/>
            <person name="Covert S.F."/>
            <person name="Blanchette R.A."/>
            <person name="Cullen D."/>
        </authorList>
    </citation>
    <scope>NUCLEOTIDE SEQUENCE [LARGE SCALE GENOMIC DNA]</scope>
    <source>
        <strain evidence="2 3">11061_1 CR5-6</strain>
    </source>
</reference>
<gene>
    <name evidence="2" type="ORF">PHLGIDRAFT_21665</name>
</gene>
<dbReference type="AlphaFoldDB" id="A0A0C3SF50"/>
<proteinExistence type="predicted"/>
<accession>A0A0C3SF50</accession>
<feature type="region of interest" description="Disordered" evidence="1">
    <location>
        <begin position="117"/>
        <end position="167"/>
    </location>
</feature>
<name>A0A0C3SF50_PHLG1</name>
<dbReference type="EMBL" id="KN840446">
    <property type="protein sequence ID" value="KIP11470.1"/>
    <property type="molecule type" value="Genomic_DNA"/>
</dbReference>
<dbReference type="HOGENOM" id="CLU_1261921_0_0_1"/>
<dbReference type="Proteomes" id="UP000053257">
    <property type="component" value="Unassembled WGS sequence"/>
</dbReference>
<sequence>MLKRQRPASPSSSYDITEDEKSLPENLFEPMSKRRRYFAPSKFDSLSRDFVPPEDDDEEDEGQAGSSYRPVRREGVQEWRQFAEEYKEENAKLHDLHAEQRHRMLFSIHQPTGFSPSITNGCPAVTAQRSEGGVPSRRYLHDNPTLAPSSQDHARDTHVPNAPISAKQEAEVVSRRYEETNKLLGSLFLNRRRATGDGIEPSLR</sequence>
<feature type="compositionally biased region" description="Acidic residues" evidence="1">
    <location>
        <begin position="52"/>
        <end position="62"/>
    </location>
</feature>